<dbReference type="Proteomes" id="UP000199650">
    <property type="component" value="Unassembled WGS sequence"/>
</dbReference>
<dbReference type="Pfam" id="PF01479">
    <property type="entry name" value="S4"/>
    <property type="match status" value="1"/>
</dbReference>
<dbReference type="CDD" id="cd00165">
    <property type="entry name" value="S4"/>
    <property type="match status" value="1"/>
</dbReference>
<name>A0A1I0PI41_9RHOB</name>
<evidence type="ECO:0000256" key="1">
    <source>
        <dbReference type="PROSITE-ProRule" id="PRU00182"/>
    </source>
</evidence>
<evidence type="ECO:0000259" key="3">
    <source>
        <dbReference type="SMART" id="SM00363"/>
    </source>
</evidence>
<keyword evidence="5" id="KW-1185">Reference proteome</keyword>
<dbReference type="PROSITE" id="PS50889">
    <property type="entry name" value="S4"/>
    <property type="match status" value="1"/>
</dbReference>
<reference evidence="4 5" key="1">
    <citation type="submission" date="2016-10" db="EMBL/GenBank/DDBJ databases">
        <authorList>
            <person name="de Groot N.N."/>
        </authorList>
    </citation>
    <scope>NUCLEOTIDE SEQUENCE [LARGE SCALE GENOMIC DNA]</scope>
    <source>
        <strain evidence="4 5">DSM 29439</strain>
    </source>
</reference>
<proteinExistence type="predicted"/>
<feature type="domain" description="RNA-binding S4" evidence="3">
    <location>
        <begin position="26"/>
        <end position="88"/>
    </location>
</feature>
<protein>
    <submittedName>
        <fullName evidence="4">Heat shock protein Hsp15</fullName>
    </submittedName>
</protein>
<dbReference type="SMART" id="SM00363">
    <property type="entry name" value="S4"/>
    <property type="match status" value="1"/>
</dbReference>
<dbReference type="SUPFAM" id="SSF55174">
    <property type="entry name" value="Alpha-L RNA-binding motif"/>
    <property type="match status" value="1"/>
</dbReference>
<dbReference type="AlphaFoldDB" id="A0A1I0PI41"/>
<keyword evidence="4" id="KW-0346">Stress response</keyword>
<accession>A0A1I0PI41</accession>
<organism evidence="4 5">
    <name type="scientific">Aliiroseovarius sediminilitoris</name>
    <dbReference type="NCBI Taxonomy" id="1173584"/>
    <lineage>
        <taxon>Bacteria</taxon>
        <taxon>Pseudomonadati</taxon>
        <taxon>Pseudomonadota</taxon>
        <taxon>Alphaproteobacteria</taxon>
        <taxon>Rhodobacterales</taxon>
        <taxon>Paracoccaceae</taxon>
        <taxon>Aliiroseovarius</taxon>
    </lineage>
</organism>
<dbReference type="EMBL" id="FOJB01000001">
    <property type="protein sequence ID" value="SEW14132.1"/>
    <property type="molecule type" value="Genomic_DNA"/>
</dbReference>
<dbReference type="STRING" id="1173584.SAMN05444851_1662"/>
<feature type="region of interest" description="Disordered" evidence="2">
    <location>
        <begin position="104"/>
        <end position="149"/>
    </location>
</feature>
<feature type="compositionally biased region" description="Basic and acidic residues" evidence="2">
    <location>
        <begin position="138"/>
        <end position="149"/>
    </location>
</feature>
<dbReference type="GO" id="GO:0003723">
    <property type="term" value="F:RNA binding"/>
    <property type="evidence" value="ECO:0007669"/>
    <property type="project" value="UniProtKB-KW"/>
</dbReference>
<gene>
    <name evidence="4" type="ORF">SAMN05444851_1662</name>
</gene>
<feature type="region of interest" description="Disordered" evidence="2">
    <location>
        <begin position="1"/>
        <end position="25"/>
    </location>
</feature>
<dbReference type="Gene3D" id="3.10.290.10">
    <property type="entry name" value="RNA-binding S4 domain"/>
    <property type="match status" value="1"/>
</dbReference>
<sequence length="149" mass="16405">MTGSDDITASGGRGTTPPPGAHGSKMRADKWLWHARFFKTRSLATKVISAGHLRVNSDKISKPSFNVGAGDVLTFPQGRQVRVIRILALSTRRGPAAEAQTLYVDLDPPDMGKNTVPDPSKPILQSDRKGRPTKKDRRSLDLSRKRYLE</sequence>
<evidence type="ECO:0000256" key="2">
    <source>
        <dbReference type="SAM" id="MobiDB-lite"/>
    </source>
</evidence>
<keyword evidence="1" id="KW-0694">RNA-binding</keyword>
<evidence type="ECO:0000313" key="5">
    <source>
        <dbReference type="Proteomes" id="UP000199650"/>
    </source>
</evidence>
<dbReference type="InterPro" id="IPR002942">
    <property type="entry name" value="S4_RNA-bd"/>
</dbReference>
<evidence type="ECO:0000313" key="4">
    <source>
        <dbReference type="EMBL" id="SEW14132.1"/>
    </source>
</evidence>
<dbReference type="InterPro" id="IPR036986">
    <property type="entry name" value="S4_RNA-bd_sf"/>
</dbReference>